<comment type="subcellular location">
    <subcellularLocation>
        <location evidence="1">Nucleus</location>
    </subcellularLocation>
</comment>
<dbReference type="GO" id="GO:0140658">
    <property type="term" value="F:ATP-dependent chromatin remodeler activity"/>
    <property type="evidence" value="ECO:0007669"/>
    <property type="project" value="TreeGrafter"/>
</dbReference>
<feature type="compositionally biased region" description="Basic and acidic residues" evidence="3">
    <location>
        <begin position="85"/>
        <end position="102"/>
    </location>
</feature>
<feature type="compositionally biased region" description="Basic and acidic residues" evidence="3">
    <location>
        <begin position="63"/>
        <end position="78"/>
    </location>
</feature>
<evidence type="ECO:0000313" key="5">
    <source>
        <dbReference type="EMBL" id="GMH00014.1"/>
    </source>
</evidence>
<dbReference type="InterPro" id="IPR000330">
    <property type="entry name" value="SNF2_N"/>
</dbReference>
<keyword evidence="6" id="KW-1185">Reference proteome</keyword>
<dbReference type="InterPro" id="IPR027417">
    <property type="entry name" value="P-loop_NTPase"/>
</dbReference>
<dbReference type="Gene3D" id="3.40.50.300">
    <property type="entry name" value="P-loop containing nucleotide triphosphate hydrolases"/>
    <property type="match status" value="1"/>
</dbReference>
<proteinExistence type="predicted"/>
<dbReference type="GO" id="GO:0000785">
    <property type="term" value="C:chromatin"/>
    <property type="evidence" value="ECO:0007669"/>
    <property type="project" value="TreeGrafter"/>
</dbReference>
<keyword evidence="2" id="KW-0539">Nucleus</keyword>
<accession>A0AAD3P569</accession>
<dbReference type="GO" id="GO:0034728">
    <property type="term" value="P:nucleosome organization"/>
    <property type="evidence" value="ECO:0007669"/>
    <property type="project" value="TreeGrafter"/>
</dbReference>
<dbReference type="PANTHER" id="PTHR45623">
    <property type="entry name" value="CHROMODOMAIN-HELICASE-DNA-BINDING PROTEIN 3-RELATED-RELATED"/>
    <property type="match status" value="1"/>
</dbReference>
<dbReference type="PANTHER" id="PTHR45623:SF14">
    <property type="entry name" value="CHROMODOMAIN-HELICASE-DNA-BINDING PROTEIN 1"/>
    <property type="match status" value="1"/>
</dbReference>
<dbReference type="GO" id="GO:0003677">
    <property type="term" value="F:DNA binding"/>
    <property type="evidence" value="ECO:0007669"/>
    <property type="project" value="TreeGrafter"/>
</dbReference>
<dbReference type="Proteomes" id="UP001279734">
    <property type="component" value="Unassembled WGS sequence"/>
</dbReference>
<dbReference type="GO" id="GO:0005634">
    <property type="term" value="C:nucleus"/>
    <property type="evidence" value="ECO:0007669"/>
    <property type="project" value="UniProtKB-SubCell"/>
</dbReference>
<sequence>MAGNYQSDGEQEDAHRIQNKAAAAENNEVRMQTSQPSGRISTWAWKWVSTLCRDFQHMSPCGDLEHESRSRSENKNDEGNASDGGQERLESDDYEEQKEMEKVRADEMLSDEYFEQDGEDQNDALHYSSLNHPISQYSRPLSKPNVETDTYGLQNLALAAWRGRISEKEFSVNDSEDDGDEDFATRRNAHPYKSRNVGQKNETLTSSRSVCKVSFVESKDLDEAIKKNLQRLWYCWYYTLVYVPLSSVLNMQLSDYKKVLNYIKKVTEDVTSRKSVSLEEGEYSVRFSPGGKGSALSSCCTICKEKDVDISFAQNAVGEYKHFDEEITGQFCWPAVKTNAGQLWGWNFGDHEPTFGDHEQFFGENWEACGELDKQPEWLKGGKLRDIQLGDLIFLVNWALLHLLDPHKFRNKEDFVENCKKLISVNETELANLHMEWRPCILRRVIKDVEKPLPPKIEHILRVEMSPLQKQ</sequence>
<feature type="domain" description="SNF2 N-terminal" evidence="4">
    <location>
        <begin position="398"/>
        <end position="471"/>
    </location>
</feature>
<dbReference type="EMBL" id="BSYO01000001">
    <property type="protein sequence ID" value="GMH00014.1"/>
    <property type="molecule type" value="Genomic_DNA"/>
</dbReference>
<organism evidence="5 6">
    <name type="scientific">Nepenthes gracilis</name>
    <name type="common">Slender pitcher plant</name>
    <dbReference type="NCBI Taxonomy" id="150966"/>
    <lineage>
        <taxon>Eukaryota</taxon>
        <taxon>Viridiplantae</taxon>
        <taxon>Streptophyta</taxon>
        <taxon>Embryophyta</taxon>
        <taxon>Tracheophyta</taxon>
        <taxon>Spermatophyta</taxon>
        <taxon>Magnoliopsida</taxon>
        <taxon>eudicotyledons</taxon>
        <taxon>Gunneridae</taxon>
        <taxon>Pentapetalae</taxon>
        <taxon>Caryophyllales</taxon>
        <taxon>Nepenthaceae</taxon>
        <taxon>Nepenthes</taxon>
    </lineage>
</organism>
<dbReference type="GO" id="GO:0003682">
    <property type="term" value="F:chromatin binding"/>
    <property type="evidence" value="ECO:0007669"/>
    <property type="project" value="TreeGrafter"/>
</dbReference>
<comment type="caution">
    <text evidence="5">The sequence shown here is derived from an EMBL/GenBank/DDBJ whole genome shotgun (WGS) entry which is preliminary data.</text>
</comment>
<dbReference type="Pfam" id="PF00176">
    <property type="entry name" value="SNF2-rel_dom"/>
    <property type="match status" value="1"/>
</dbReference>
<dbReference type="GO" id="GO:0042393">
    <property type="term" value="F:histone binding"/>
    <property type="evidence" value="ECO:0007669"/>
    <property type="project" value="TreeGrafter"/>
</dbReference>
<dbReference type="InterPro" id="IPR038718">
    <property type="entry name" value="SNF2-like_sf"/>
</dbReference>
<evidence type="ECO:0000256" key="2">
    <source>
        <dbReference type="ARBA" id="ARBA00023242"/>
    </source>
</evidence>
<gene>
    <name evidence="5" type="ORF">Nepgr_001853</name>
</gene>
<feature type="region of interest" description="Disordered" evidence="3">
    <location>
        <begin position="1"/>
        <end position="37"/>
    </location>
</feature>
<evidence type="ECO:0000313" key="6">
    <source>
        <dbReference type="Proteomes" id="UP001279734"/>
    </source>
</evidence>
<reference evidence="5" key="1">
    <citation type="submission" date="2023-05" db="EMBL/GenBank/DDBJ databases">
        <title>Nepenthes gracilis genome sequencing.</title>
        <authorList>
            <person name="Fukushima K."/>
        </authorList>
    </citation>
    <scope>NUCLEOTIDE SEQUENCE</scope>
    <source>
        <strain evidence="5">SING2019-196</strain>
    </source>
</reference>
<dbReference type="GO" id="GO:0016887">
    <property type="term" value="F:ATP hydrolysis activity"/>
    <property type="evidence" value="ECO:0007669"/>
    <property type="project" value="TreeGrafter"/>
</dbReference>
<dbReference type="AlphaFoldDB" id="A0AAD3P569"/>
<name>A0AAD3P569_NEPGR</name>
<dbReference type="GO" id="GO:0005524">
    <property type="term" value="F:ATP binding"/>
    <property type="evidence" value="ECO:0007669"/>
    <property type="project" value="InterPro"/>
</dbReference>
<evidence type="ECO:0000256" key="1">
    <source>
        <dbReference type="ARBA" id="ARBA00004123"/>
    </source>
</evidence>
<protein>
    <recommendedName>
        <fullName evidence="4">SNF2 N-terminal domain-containing protein</fullName>
    </recommendedName>
</protein>
<feature type="region of interest" description="Disordered" evidence="3">
    <location>
        <begin position="62"/>
        <end position="102"/>
    </location>
</feature>
<evidence type="ECO:0000256" key="3">
    <source>
        <dbReference type="SAM" id="MobiDB-lite"/>
    </source>
</evidence>
<evidence type="ECO:0000259" key="4">
    <source>
        <dbReference type="Pfam" id="PF00176"/>
    </source>
</evidence>
<dbReference type="Gene3D" id="3.40.50.10810">
    <property type="entry name" value="Tandem AAA-ATPase domain"/>
    <property type="match status" value="1"/>
</dbReference>